<protein>
    <submittedName>
        <fullName evidence="1">Uncharacterized protein</fullName>
    </submittedName>
</protein>
<organism evidence="1 2">
    <name type="scientific">Hibiscus sabdariffa</name>
    <name type="common">roselle</name>
    <dbReference type="NCBI Taxonomy" id="183260"/>
    <lineage>
        <taxon>Eukaryota</taxon>
        <taxon>Viridiplantae</taxon>
        <taxon>Streptophyta</taxon>
        <taxon>Embryophyta</taxon>
        <taxon>Tracheophyta</taxon>
        <taxon>Spermatophyta</taxon>
        <taxon>Magnoliopsida</taxon>
        <taxon>eudicotyledons</taxon>
        <taxon>Gunneridae</taxon>
        <taxon>Pentapetalae</taxon>
        <taxon>rosids</taxon>
        <taxon>malvids</taxon>
        <taxon>Malvales</taxon>
        <taxon>Malvaceae</taxon>
        <taxon>Malvoideae</taxon>
        <taxon>Hibiscus</taxon>
    </lineage>
</organism>
<gene>
    <name evidence="1" type="ORF">V6N11_015616</name>
</gene>
<evidence type="ECO:0000313" key="1">
    <source>
        <dbReference type="EMBL" id="KAK9040459.1"/>
    </source>
</evidence>
<name>A0ABR2TT65_9ROSI</name>
<keyword evidence="2" id="KW-1185">Reference proteome</keyword>
<reference evidence="1 2" key="1">
    <citation type="journal article" date="2024" name="G3 (Bethesda)">
        <title>Genome assembly of Hibiscus sabdariffa L. provides insights into metabolisms of medicinal natural products.</title>
        <authorList>
            <person name="Kim T."/>
        </authorList>
    </citation>
    <scope>NUCLEOTIDE SEQUENCE [LARGE SCALE GENOMIC DNA]</scope>
    <source>
        <strain evidence="1">TK-2024</strain>
        <tissue evidence="1">Old leaves</tissue>
    </source>
</reference>
<sequence length="158" mass="18187">MIRFTRHPGCEEKAMGYIRSGDKGSQKEWWRNLARYLRDSRTCCTGLRYTLEMRGAKAKLIFPHLDSSGGLVEPVRLDNDMQRSPKPCLSWASSLSPSSADITPELKWKISKFKSAFKPDLGVNIYISQCQLNCRQTVKKSPRFGWQFYSSSIFNFFS</sequence>
<proteinExistence type="predicted"/>
<comment type="caution">
    <text evidence="1">The sequence shown here is derived from an EMBL/GenBank/DDBJ whole genome shotgun (WGS) entry which is preliminary data.</text>
</comment>
<dbReference type="EMBL" id="JBBPBN010000004">
    <property type="protein sequence ID" value="KAK9040459.1"/>
    <property type="molecule type" value="Genomic_DNA"/>
</dbReference>
<accession>A0ABR2TT65</accession>
<evidence type="ECO:0000313" key="2">
    <source>
        <dbReference type="Proteomes" id="UP001396334"/>
    </source>
</evidence>
<dbReference type="Proteomes" id="UP001396334">
    <property type="component" value="Unassembled WGS sequence"/>
</dbReference>